<dbReference type="RefSeq" id="XP_060429816.1">
    <property type="nucleotide sequence ID" value="XM_060572361.1"/>
</dbReference>
<dbReference type="AlphaFoldDB" id="A0AAJ0AKY7"/>
<keyword evidence="3" id="KW-1185">Reference proteome</keyword>
<proteinExistence type="predicted"/>
<accession>A0AAJ0AKY7</accession>
<evidence type="ECO:0000313" key="2">
    <source>
        <dbReference type="EMBL" id="KAK1675813.1"/>
    </source>
</evidence>
<comment type="caution">
    <text evidence="2">The sequence shown here is derived from an EMBL/GenBank/DDBJ whole genome shotgun (WGS) entry which is preliminary data.</text>
</comment>
<name>A0AAJ0AKY7_9PEZI</name>
<reference evidence="2" key="1">
    <citation type="submission" date="2021-06" db="EMBL/GenBank/DDBJ databases">
        <title>Comparative genomics, transcriptomics and evolutionary studies reveal genomic signatures of adaptation to plant cell wall in hemibiotrophic fungi.</title>
        <authorList>
            <consortium name="DOE Joint Genome Institute"/>
            <person name="Baroncelli R."/>
            <person name="Diaz J.F."/>
            <person name="Benocci T."/>
            <person name="Peng M."/>
            <person name="Battaglia E."/>
            <person name="Haridas S."/>
            <person name="Andreopoulos W."/>
            <person name="Labutti K."/>
            <person name="Pangilinan J."/>
            <person name="Floch G.L."/>
            <person name="Makela M.R."/>
            <person name="Henrissat B."/>
            <person name="Grigoriev I.V."/>
            <person name="Crouch J.A."/>
            <person name="De Vries R.P."/>
            <person name="Sukno S.A."/>
            <person name="Thon M.R."/>
        </authorList>
    </citation>
    <scope>NUCLEOTIDE SEQUENCE</scope>
    <source>
        <strain evidence="2">CBS 193.32</strain>
    </source>
</reference>
<dbReference type="EMBL" id="JAHMHR010000020">
    <property type="protein sequence ID" value="KAK1675813.1"/>
    <property type="molecule type" value="Genomic_DNA"/>
</dbReference>
<sequence length="188" mass="21186">MADIGPFLSGIKPEDIPIPSRELSLKKYLKFPGLDMPEVVITEQNRGFVTVLGLDQDLLVPGFSDLPVEPTSMQSFVSYKVEHPFTTVFGVLYTNKDIIMDWHRYIEFKVDKSSISDPLQFPAKHQWMNRHRLRRYHSHQDAGPAHPAPAPPALKAPMAHMAPMAPMLSPEAIIALIATSPSFCRVRR</sequence>
<protein>
    <submittedName>
        <fullName evidence="2">Uncharacterized protein</fullName>
    </submittedName>
</protein>
<dbReference type="Proteomes" id="UP001224890">
    <property type="component" value="Unassembled WGS sequence"/>
</dbReference>
<gene>
    <name evidence="2" type="ORF">BDP55DRAFT_631995</name>
</gene>
<evidence type="ECO:0000256" key="1">
    <source>
        <dbReference type="SAM" id="MobiDB-lite"/>
    </source>
</evidence>
<evidence type="ECO:0000313" key="3">
    <source>
        <dbReference type="Proteomes" id="UP001224890"/>
    </source>
</evidence>
<feature type="region of interest" description="Disordered" evidence="1">
    <location>
        <begin position="136"/>
        <end position="155"/>
    </location>
</feature>
<organism evidence="2 3">
    <name type="scientific">Colletotrichum godetiae</name>
    <dbReference type="NCBI Taxonomy" id="1209918"/>
    <lineage>
        <taxon>Eukaryota</taxon>
        <taxon>Fungi</taxon>
        <taxon>Dikarya</taxon>
        <taxon>Ascomycota</taxon>
        <taxon>Pezizomycotina</taxon>
        <taxon>Sordariomycetes</taxon>
        <taxon>Hypocreomycetidae</taxon>
        <taxon>Glomerellales</taxon>
        <taxon>Glomerellaceae</taxon>
        <taxon>Colletotrichum</taxon>
        <taxon>Colletotrichum acutatum species complex</taxon>
    </lineage>
</organism>
<dbReference type="GeneID" id="85456887"/>